<proteinExistence type="predicted"/>
<evidence type="ECO:0000313" key="3">
    <source>
        <dbReference type="Proteomes" id="UP000534930"/>
    </source>
</evidence>
<name>A0A7K9J892_9CORV</name>
<dbReference type="AlphaFoldDB" id="A0A7K9J892"/>
<keyword evidence="1" id="KW-0472">Membrane</keyword>
<keyword evidence="1" id="KW-1133">Transmembrane helix</keyword>
<comment type="caution">
    <text evidence="2">The sequence shown here is derived from an EMBL/GenBank/DDBJ whole genome shotgun (WGS) entry which is preliminary data.</text>
</comment>
<dbReference type="Pfam" id="PF00429">
    <property type="entry name" value="TLV_coat"/>
    <property type="match status" value="1"/>
</dbReference>
<dbReference type="Proteomes" id="UP000534930">
    <property type="component" value="Unassembled WGS sequence"/>
</dbReference>
<protein>
    <submittedName>
        <fullName evidence="2">ENV1 protein</fullName>
    </submittedName>
</protein>
<feature type="non-terminal residue" evidence="2">
    <location>
        <position position="1"/>
    </location>
</feature>
<evidence type="ECO:0000313" key="2">
    <source>
        <dbReference type="EMBL" id="NXH34473.1"/>
    </source>
</evidence>
<accession>A0A7K9J892</accession>
<evidence type="ECO:0000256" key="1">
    <source>
        <dbReference type="SAM" id="Phobius"/>
    </source>
</evidence>
<keyword evidence="1" id="KW-0812">Transmembrane</keyword>
<keyword evidence="3" id="KW-1185">Reference proteome</keyword>
<dbReference type="EMBL" id="VWZQ01011046">
    <property type="protein sequence ID" value="NXH34473.1"/>
    <property type="molecule type" value="Genomic_DNA"/>
</dbReference>
<feature type="transmembrane region" description="Helical" evidence="1">
    <location>
        <begin position="6"/>
        <end position="32"/>
    </location>
</feature>
<feature type="non-terminal residue" evidence="2">
    <location>
        <position position="78"/>
    </location>
</feature>
<reference evidence="2 3" key="1">
    <citation type="submission" date="2019-09" db="EMBL/GenBank/DDBJ databases">
        <title>Bird 10,000 Genomes (B10K) Project - Family phase.</title>
        <authorList>
            <person name="Zhang G."/>
        </authorList>
    </citation>
    <scope>NUCLEOTIDE SEQUENCE [LARGE SCALE GENOMIC DNA]</scope>
    <source>
        <strain evidence="2">B10K-DU-001-33</strain>
        <tissue evidence="2">Muscle</tissue>
    </source>
</reference>
<organism evidence="2 3">
    <name type="scientific">Myiagra hebetior</name>
    <dbReference type="NCBI Taxonomy" id="381031"/>
    <lineage>
        <taxon>Eukaryota</taxon>
        <taxon>Metazoa</taxon>
        <taxon>Chordata</taxon>
        <taxon>Craniata</taxon>
        <taxon>Vertebrata</taxon>
        <taxon>Euteleostomi</taxon>
        <taxon>Archelosauria</taxon>
        <taxon>Archosauria</taxon>
        <taxon>Dinosauria</taxon>
        <taxon>Saurischia</taxon>
        <taxon>Theropoda</taxon>
        <taxon>Coelurosauria</taxon>
        <taxon>Aves</taxon>
        <taxon>Neognathae</taxon>
        <taxon>Neoaves</taxon>
        <taxon>Telluraves</taxon>
        <taxon>Australaves</taxon>
        <taxon>Passeriformes</taxon>
        <taxon>Corvoidea</taxon>
        <taxon>Monarchidae</taxon>
        <taxon>Myiagra</taxon>
    </lineage>
</organism>
<gene>
    <name evidence="2" type="primary">Env1_1</name>
    <name evidence="2" type="ORF">MYIHEB_R15752</name>
</gene>
<sequence length="78" mass="8900">FNQSPWLITLLSTIVSPLILLAIILNFGPCIFNKMITLVKNKLEAAHIIVIRKDYQQLNKRKNRKETGSVMARAHEAL</sequence>
<dbReference type="InterPro" id="IPR018154">
    <property type="entry name" value="TLV/ENV_coat_polyprotein"/>
</dbReference>